<sequence length="71" mass="7615">MSGDWGPVVLAVIFFVAMTPGLLCQIPGNDGRIAEFHSMRTSGLSIFVHTVIFFGLCAIFMIAVGLHIYAG</sequence>
<evidence type="ECO:0000256" key="1">
    <source>
        <dbReference type="SAM" id="Phobius"/>
    </source>
</evidence>
<dbReference type="PANTHER" id="PTHR33128">
    <property type="entry name" value="OS05G0103400 PROTEIN"/>
    <property type="match status" value="1"/>
</dbReference>
<dbReference type="KEGG" id="bdi:100830110"/>
<name>I1HC60_BRADI</name>
<keyword evidence="1" id="KW-0812">Transmembrane</keyword>
<dbReference type="Gramene" id="KQK02779">
    <property type="protein sequence ID" value="KQK02779"/>
    <property type="gene ID" value="BRADI_2g03640v3"/>
</dbReference>
<accession>I1HC60</accession>
<reference evidence="2" key="2">
    <citation type="submission" date="2017-06" db="EMBL/GenBank/DDBJ databases">
        <title>WGS assembly of Brachypodium distachyon.</title>
        <authorList>
            <consortium name="The International Brachypodium Initiative"/>
            <person name="Lucas S."/>
            <person name="Harmon-Smith M."/>
            <person name="Lail K."/>
            <person name="Tice H."/>
            <person name="Grimwood J."/>
            <person name="Bruce D."/>
            <person name="Barry K."/>
            <person name="Shu S."/>
            <person name="Lindquist E."/>
            <person name="Wang M."/>
            <person name="Pitluck S."/>
            <person name="Vogel J.P."/>
            <person name="Garvin D.F."/>
            <person name="Mockler T.C."/>
            <person name="Schmutz J."/>
            <person name="Rokhsar D."/>
            <person name="Bevan M.W."/>
        </authorList>
    </citation>
    <scope>NUCLEOTIDE SEQUENCE</scope>
    <source>
        <strain evidence="2">Bd21</strain>
    </source>
</reference>
<protein>
    <submittedName>
        <fullName evidence="2 3">Uncharacterized protein</fullName>
    </submittedName>
</protein>
<proteinExistence type="predicted"/>
<dbReference type="OMA" id="CAIFMIA"/>
<dbReference type="RefSeq" id="XP_003568948.1">
    <property type="nucleotide sequence ID" value="XM_003568900.4"/>
</dbReference>
<reference evidence="3" key="3">
    <citation type="submission" date="2018-08" db="UniProtKB">
        <authorList>
            <consortium name="EnsemblPlants"/>
        </authorList>
    </citation>
    <scope>IDENTIFICATION</scope>
    <source>
        <strain evidence="3">cv. Bd21</strain>
    </source>
</reference>
<dbReference type="HOGENOM" id="CLU_167986_1_0_1"/>
<dbReference type="EnsemblPlants" id="KQK02779">
    <property type="protein sequence ID" value="KQK02779"/>
    <property type="gene ID" value="BRADI_2g03640v3"/>
</dbReference>
<dbReference type="InterPro" id="IPR021775">
    <property type="entry name" value="DUF3339"/>
</dbReference>
<dbReference type="OrthoDB" id="652307at2759"/>
<gene>
    <name evidence="3" type="primary">LOC100830110</name>
    <name evidence="2" type="ORF">BRADI_2g03640v3</name>
</gene>
<dbReference type="AlphaFoldDB" id="I1HC60"/>
<feature type="transmembrane region" description="Helical" evidence="1">
    <location>
        <begin position="6"/>
        <end position="26"/>
    </location>
</feature>
<dbReference type="PANTHER" id="PTHR33128:SF69">
    <property type="entry name" value="OS01G0101900 PROTEIN"/>
    <property type="match status" value="1"/>
</dbReference>
<dbReference type="EMBL" id="CM000881">
    <property type="protein sequence ID" value="KQK02779.1"/>
    <property type="molecule type" value="Genomic_DNA"/>
</dbReference>
<feature type="transmembrane region" description="Helical" evidence="1">
    <location>
        <begin position="46"/>
        <end position="70"/>
    </location>
</feature>
<dbReference type="Proteomes" id="UP000008810">
    <property type="component" value="Chromosome 2"/>
</dbReference>
<organism evidence="2">
    <name type="scientific">Brachypodium distachyon</name>
    <name type="common">Purple false brome</name>
    <name type="synonym">Trachynia distachya</name>
    <dbReference type="NCBI Taxonomy" id="15368"/>
    <lineage>
        <taxon>Eukaryota</taxon>
        <taxon>Viridiplantae</taxon>
        <taxon>Streptophyta</taxon>
        <taxon>Embryophyta</taxon>
        <taxon>Tracheophyta</taxon>
        <taxon>Spermatophyta</taxon>
        <taxon>Magnoliopsida</taxon>
        <taxon>Liliopsida</taxon>
        <taxon>Poales</taxon>
        <taxon>Poaceae</taxon>
        <taxon>BOP clade</taxon>
        <taxon>Pooideae</taxon>
        <taxon>Stipodae</taxon>
        <taxon>Brachypodieae</taxon>
        <taxon>Brachypodium</taxon>
    </lineage>
</organism>
<evidence type="ECO:0000313" key="3">
    <source>
        <dbReference type="EnsemblPlants" id="KQK02779"/>
    </source>
</evidence>
<evidence type="ECO:0000313" key="2">
    <source>
        <dbReference type="EMBL" id="KQK02779.1"/>
    </source>
</evidence>
<keyword evidence="1" id="KW-1133">Transmembrane helix</keyword>
<dbReference type="GeneID" id="100830110"/>
<dbReference type="eggNOG" id="ENOG502R3QD">
    <property type="taxonomic scope" value="Eukaryota"/>
</dbReference>
<evidence type="ECO:0000313" key="4">
    <source>
        <dbReference type="Proteomes" id="UP000008810"/>
    </source>
</evidence>
<keyword evidence="4" id="KW-1185">Reference proteome</keyword>
<keyword evidence="1" id="KW-0472">Membrane</keyword>
<dbReference type="Pfam" id="PF11820">
    <property type="entry name" value="DUF3339"/>
    <property type="match status" value="1"/>
</dbReference>
<reference evidence="2 3" key="1">
    <citation type="journal article" date="2010" name="Nature">
        <title>Genome sequencing and analysis of the model grass Brachypodium distachyon.</title>
        <authorList>
            <consortium name="International Brachypodium Initiative"/>
        </authorList>
    </citation>
    <scope>NUCLEOTIDE SEQUENCE [LARGE SCALE GENOMIC DNA]</scope>
    <source>
        <strain evidence="2">Bd21</strain>
        <strain evidence="3">cv. Bd21</strain>
    </source>
</reference>
<dbReference type="STRING" id="15368.I1HC60"/>